<dbReference type="AlphaFoldDB" id="A0A1I7L1L6"/>
<accession>A0A1I7L1L6</accession>
<reference evidence="8" key="1">
    <citation type="submission" date="2016-10" db="EMBL/GenBank/DDBJ databases">
        <authorList>
            <person name="Varghese N."/>
            <person name="Submissions S."/>
        </authorList>
    </citation>
    <scope>NUCLEOTIDE SEQUENCE [LARGE SCALE GENOMIC DNA]</scope>
    <source>
        <strain evidence="8">CGMCC 1.11014</strain>
    </source>
</reference>
<name>A0A1I7L1L6_9BURK</name>
<dbReference type="Pfam" id="PF06629">
    <property type="entry name" value="MipA"/>
    <property type="match status" value="1"/>
</dbReference>
<dbReference type="InterPro" id="IPR010583">
    <property type="entry name" value="MipA"/>
</dbReference>
<keyword evidence="8" id="KW-1185">Reference proteome</keyword>
<dbReference type="GO" id="GO:0009279">
    <property type="term" value="C:cell outer membrane"/>
    <property type="evidence" value="ECO:0007669"/>
    <property type="project" value="UniProtKB-SubCell"/>
</dbReference>
<protein>
    <submittedName>
        <fullName evidence="7">Outer membrane scaffolding protein for murein synthesis, MipA/OmpV family</fullName>
    </submittedName>
</protein>
<evidence type="ECO:0000313" key="7">
    <source>
        <dbReference type="EMBL" id="SFV03567.1"/>
    </source>
</evidence>
<evidence type="ECO:0000256" key="1">
    <source>
        <dbReference type="ARBA" id="ARBA00004442"/>
    </source>
</evidence>
<evidence type="ECO:0000256" key="2">
    <source>
        <dbReference type="ARBA" id="ARBA00005722"/>
    </source>
</evidence>
<gene>
    <name evidence="7" type="ORF">SAMN05216552_10229</name>
</gene>
<dbReference type="EMBL" id="FPBO01000022">
    <property type="protein sequence ID" value="SFV03567.1"/>
    <property type="molecule type" value="Genomic_DNA"/>
</dbReference>
<dbReference type="PANTHER" id="PTHR38776">
    <property type="entry name" value="MLTA-INTERACTING PROTEIN-RELATED"/>
    <property type="match status" value="1"/>
</dbReference>
<dbReference type="OrthoDB" id="8585044at2"/>
<keyword evidence="4" id="KW-0472">Membrane</keyword>
<evidence type="ECO:0000256" key="6">
    <source>
        <dbReference type="SAM" id="SignalP"/>
    </source>
</evidence>
<evidence type="ECO:0000256" key="4">
    <source>
        <dbReference type="ARBA" id="ARBA00023136"/>
    </source>
</evidence>
<dbReference type="STRING" id="1035707.SAMN05216552_10229"/>
<dbReference type="PANTHER" id="PTHR38776:SF1">
    <property type="entry name" value="MLTA-INTERACTING PROTEIN-RELATED"/>
    <property type="match status" value="1"/>
</dbReference>
<evidence type="ECO:0000256" key="3">
    <source>
        <dbReference type="ARBA" id="ARBA00022729"/>
    </source>
</evidence>
<feature type="chain" id="PRO_5011751601" evidence="6">
    <location>
        <begin position="23"/>
        <end position="304"/>
    </location>
</feature>
<evidence type="ECO:0000313" key="8">
    <source>
        <dbReference type="Proteomes" id="UP000199391"/>
    </source>
</evidence>
<dbReference type="Proteomes" id="UP000199391">
    <property type="component" value="Unassembled WGS sequence"/>
</dbReference>
<keyword evidence="5" id="KW-0998">Cell outer membrane</keyword>
<keyword evidence="3 6" id="KW-0732">Signal</keyword>
<comment type="subcellular location">
    <subcellularLocation>
        <location evidence="1">Cell outer membrane</location>
    </subcellularLocation>
</comment>
<proteinExistence type="inferred from homology"/>
<dbReference type="RefSeq" id="WP_093557553.1">
    <property type="nucleotide sequence ID" value="NZ_FPBO01000022.1"/>
</dbReference>
<organism evidence="7 8">
    <name type="scientific">Pseudoduganella namucuonensis</name>
    <dbReference type="NCBI Taxonomy" id="1035707"/>
    <lineage>
        <taxon>Bacteria</taxon>
        <taxon>Pseudomonadati</taxon>
        <taxon>Pseudomonadota</taxon>
        <taxon>Betaproteobacteria</taxon>
        <taxon>Burkholderiales</taxon>
        <taxon>Oxalobacteraceae</taxon>
        <taxon>Telluria group</taxon>
        <taxon>Pseudoduganella</taxon>
    </lineage>
</organism>
<comment type="similarity">
    <text evidence="2">Belongs to the MipA/OmpV family.</text>
</comment>
<evidence type="ECO:0000256" key="5">
    <source>
        <dbReference type="ARBA" id="ARBA00023237"/>
    </source>
</evidence>
<dbReference type="PROSITE" id="PS51257">
    <property type="entry name" value="PROKAR_LIPOPROTEIN"/>
    <property type="match status" value="1"/>
</dbReference>
<sequence length="304" mass="31780">MRKYPVLVLAGALSGACGGVSAQTPAPNPMPDGSYDMYAGLGVRSAPNYEGSRERGLRLTPVLQIAWGNGVFISGMSAGMHLSPLPGLEFGPLLSVHAARSKDGSSVFDTPVDATGAGTGSTILPPKAVTTSSASTGATGVDVAAPGTWYKVRRIGPRLEGGAFLNYYLTRQLRLTNNLLYGAGDGRDGLRWTLDLQRTAFEVAPHQKLSLAVGVTVVNRAYNTSYFGLRDNEIVTVPGPSLPYRPGGGVKDVHASLRWNWALSPSLLLTTGVHAARLAGDAKASPLAGRAGDVTVSTALAYRF</sequence>
<feature type="signal peptide" evidence="6">
    <location>
        <begin position="1"/>
        <end position="22"/>
    </location>
</feature>